<dbReference type="Proteomes" id="UP000179179">
    <property type="component" value="Unassembled WGS sequence"/>
</dbReference>
<evidence type="ECO:0000313" key="1">
    <source>
        <dbReference type="EMBL" id="OGM41523.1"/>
    </source>
</evidence>
<organism evidence="1 2">
    <name type="scientific">Aspergillus bombycis</name>
    <dbReference type="NCBI Taxonomy" id="109264"/>
    <lineage>
        <taxon>Eukaryota</taxon>
        <taxon>Fungi</taxon>
        <taxon>Dikarya</taxon>
        <taxon>Ascomycota</taxon>
        <taxon>Pezizomycotina</taxon>
        <taxon>Eurotiomycetes</taxon>
        <taxon>Eurotiomycetidae</taxon>
        <taxon>Eurotiales</taxon>
        <taxon>Aspergillaceae</taxon>
        <taxon>Aspergillus</taxon>
    </lineage>
</organism>
<dbReference type="AlphaFoldDB" id="A0A1F7ZPZ7"/>
<dbReference type="RefSeq" id="XP_022385240.1">
    <property type="nucleotide sequence ID" value="XM_022536022.1"/>
</dbReference>
<comment type="caution">
    <text evidence="1">The sequence shown here is derived from an EMBL/GenBank/DDBJ whole genome shotgun (WGS) entry which is preliminary data.</text>
</comment>
<evidence type="ECO:0000313" key="2">
    <source>
        <dbReference type="Proteomes" id="UP000179179"/>
    </source>
</evidence>
<dbReference type="EMBL" id="LYCR01000110">
    <property type="protein sequence ID" value="OGM41523.1"/>
    <property type="molecule type" value="Genomic_DNA"/>
</dbReference>
<dbReference type="GeneID" id="34452283"/>
<proteinExistence type="predicted"/>
<reference evidence="1 2" key="1">
    <citation type="journal article" date="2016" name="Genome Biol. Evol.">
        <title>Draft genome sequence of an aflatoxigenic Aspergillus species, A. bombycis.</title>
        <authorList>
            <person name="Moore G.G."/>
            <person name="Mack B.M."/>
            <person name="Beltz S.B."/>
            <person name="Gilbert M.K."/>
        </authorList>
    </citation>
    <scope>NUCLEOTIDE SEQUENCE [LARGE SCALE GENOMIC DNA]</scope>
    <source>
        <strain evidence="2">NRRL 26010</strain>
    </source>
</reference>
<sequence length="237" mass="27160">MPIADLAVTTGTAGTAGSRPFVVRLDVPCLQYYCYPLELLQAGLVSWKYVQEWFRLVDRRHRQVAGLLRDTITHEAAWREFLDILDDCQRPKDLRNVALMAYVFEIKYPALHQIATKSLHGNGERSGRPRLIQVDDIAEWRIFDRAEKLLKPLKRFKDRQHGFDPLLVGVFPSPRIFTSEDQGRFTLFLHSPGLKILQTRSPSGNSEEGSCVVRPLDIIGQIYGREVQDNLNLCDQQ</sequence>
<accession>A0A1F7ZPZ7</accession>
<protein>
    <submittedName>
        <fullName evidence="1">Uncharacterized protein</fullName>
    </submittedName>
</protein>
<keyword evidence="2" id="KW-1185">Reference proteome</keyword>
<gene>
    <name evidence="1" type="ORF">ABOM_008893</name>
</gene>
<name>A0A1F7ZPZ7_9EURO</name>
<dbReference type="OrthoDB" id="5421738at2759"/>